<name>A0A317QJC9_9ACTN</name>
<keyword evidence="2" id="KW-1185">Reference proteome</keyword>
<comment type="caution">
    <text evidence="1">The sequence shown here is derived from an EMBL/GenBank/DDBJ whole genome shotgun (WGS) entry which is preliminary data.</text>
</comment>
<gene>
    <name evidence="1" type="ORF">JD79_02024</name>
</gene>
<keyword evidence="1" id="KW-0255">Endonuclease</keyword>
<dbReference type="OrthoDB" id="3173471at2"/>
<reference evidence="2" key="1">
    <citation type="submission" date="2018-05" db="EMBL/GenBank/DDBJ databases">
        <authorList>
            <person name="Klenk H.-P."/>
            <person name="Huntemann M."/>
            <person name="Clum A."/>
            <person name="Pillay M."/>
            <person name="Palaniappan K."/>
            <person name="Varghese N."/>
            <person name="Mikhailova N."/>
            <person name="Stamatis D."/>
            <person name="Reddy T."/>
            <person name="Daum C."/>
            <person name="Shapiro N."/>
            <person name="Ivanova N."/>
            <person name="Kyrpides N."/>
            <person name="Woyke T."/>
        </authorList>
    </citation>
    <scope>NUCLEOTIDE SEQUENCE [LARGE SCALE GENOMIC DNA]</scope>
    <source>
        <strain evidence="2">DSM 45417</strain>
    </source>
</reference>
<evidence type="ECO:0000313" key="1">
    <source>
        <dbReference type="EMBL" id="PWW22861.1"/>
    </source>
</evidence>
<keyword evidence="1" id="KW-0378">Hydrolase</keyword>
<accession>A0A317QJC9</accession>
<dbReference type="Gene3D" id="3.40.960.10">
    <property type="entry name" value="VSR Endonuclease"/>
    <property type="match status" value="1"/>
</dbReference>
<proteinExistence type="predicted"/>
<dbReference type="SUPFAM" id="SSF52980">
    <property type="entry name" value="Restriction endonuclease-like"/>
    <property type="match status" value="1"/>
</dbReference>
<dbReference type="RefSeq" id="WP_110005384.1">
    <property type="nucleotide sequence ID" value="NZ_QGTX01000001.1"/>
</dbReference>
<dbReference type="EMBL" id="QGTX01000001">
    <property type="protein sequence ID" value="PWW22861.1"/>
    <property type="molecule type" value="Genomic_DNA"/>
</dbReference>
<dbReference type="AlphaFoldDB" id="A0A317QJC9"/>
<protein>
    <submittedName>
        <fullName evidence="1">T/G mismatch-specific endonuclease</fullName>
    </submittedName>
</protein>
<dbReference type="Proteomes" id="UP000246661">
    <property type="component" value="Unassembled WGS sequence"/>
</dbReference>
<evidence type="ECO:0000313" key="2">
    <source>
        <dbReference type="Proteomes" id="UP000246661"/>
    </source>
</evidence>
<dbReference type="GO" id="GO:0004519">
    <property type="term" value="F:endonuclease activity"/>
    <property type="evidence" value="ECO:0007669"/>
    <property type="project" value="UniProtKB-KW"/>
</dbReference>
<sequence>MPPPRRPAVLRGRVFRARDVLAAGLLSPSALRSSAWRRLYRGVYADAELPDDPDLRISGACLLVPAAAVFSGRTAAHLHGATELADAATPVEVSVPPGVRFGPIAGLRVRRTVLPSSDVTVAGRRPCTTGTRTALDIARTEPLVEAVAALDVLLARGVVDRAGLRRSLDAMPSPRGARRAARAVVLADPRAESLPESRVRVVLACAGLDAVPQYTVRDADGGFVARVDLAFPEYRLAVEYDGVWHGSPGQLGRDRRRLNRLTASGWRVVFVTAADLRDPDALVARVTAALGR</sequence>
<keyword evidence="1" id="KW-0540">Nuclease</keyword>
<dbReference type="InterPro" id="IPR011335">
    <property type="entry name" value="Restrct_endonuc-II-like"/>
</dbReference>
<organism evidence="1 2">
    <name type="scientific">Geodermatophilus normandii</name>
    <dbReference type="NCBI Taxonomy" id="1137989"/>
    <lineage>
        <taxon>Bacteria</taxon>
        <taxon>Bacillati</taxon>
        <taxon>Actinomycetota</taxon>
        <taxon>Actinomycetes</taxon>
        <taxon>Geodermatophilales</taxon>
        <taxon>Geodermatophilaceae</taxon>
        <taxon>Geodermatophilus</taxon>
    </lineage>
</organism>